<dbReference type="CDD" id="cd02027">
    <property type="entry name" value="APSK"/>
    <property type="match status" value="1"/>
</dbReference>
<dbReference type="InterPro" id="IPR002891">
    <property type="entry name" value="APS"/>
</dbReference>
<dbReference type="NCBIfam" id="TIGR00455">
    <property type="entry name" value="apsK"/>
    <property type="match status" value="1"/>
</dbReference>
<dbReference type="OMA" id="HENTVEE"/>
<dbReference type="AlphaFoldDB" id="A0A4Q1BSW7"/>
<sequence>MATNITFHPGAVSEEERSGLLKQKGATVWLTGLSASGKSTIATALEQHLLHKGLHAYRLDGDNIRFGLNKDLGFDPASRVENIRRISHVSLLFSLSCSISITAFISPYISDRQLARELHQDHSPKIPFIEVFVDAPLDVVESRDPKGLYKKAREGVIKDFTGISAPYEPPVSPEIHIRTDQVDVAGAVAIISDYLQQHGLLS</sequence>
<keyword evidence="14" id="KW-1185">Reference proteome</keyword>
<dbReference type="STRING" id="5217.A0A4Q1BSW7"/>
<dbReference type="GO" id="GO:0000103">
    <property type="term" value="P:sulfate assimilation"/>
    <property type="evidence" value="ECO:0007669"/>
    <property type="project" value="InterPro"/>
</dbReference>
<comment type="function">
    <text evidence="11">Catalyzes the synthesis of activated sulfate.</text>
</comment>
<name>A0A4Q1BSW7_TREME</name>
<evidence type="ECO:0000256" key="5">
    <source>
        <dbReference type="ARBA" id="ARBA00018163"/>
    </source>
</evidence>
<dbReference type="HAMAP" id="MF_00065">
    <property type="entry name" value="Adenylyl_sulf_kinase"/>
    <property type="match status" value="1"/>
</dbReference>
<evidence type="ECO:0000256" key="6">
    <source>
        <dbReference type="ARBA" id="ARBA00022679"/>
    </source>
</evidence>
<dbReference type="Gene3D" id="3.40.50.300">
    <property type="entry name" value="P-loop containing nucleotide triphosphate hydrolases"/>
    <property type="match status" value="1"/>
</dbReference>
<dbReference type="EMBL" id="SDIL01000011">
    <property type="protein sequence ID" value="RXK41144.1"/>
    <property type="molecule type" value="Genomic_DNA"/>
</dbReference>
<keyword evidence="9 11" id="KW-0067">ATP-binding</keyword>
<dbReference type="Pfam" id="PF01583">
    <property type="entry name" value="APS_kinase"/>
    <property type="match status" value="1"/>
</dbReference>
<dbReference type="SUPFAM" id="SSF52540">
    <property type="entry name" value="P-loop containing nucleoside triphosphate hydrolases"/>
    <property type="match status" value="1"/>
</dbReference>
<dbReference type="GO" id="GO:0019344">
    <property type="term" value="P:cysteine biosynthetic process"/>
    <property type="evidence" value="ECO:0007669"/>
    <property type="project" value="UniProtKB-KW"/>
</dbReference>
<comment type="catalytic activity">
    <reaction evidence="1 11">
        <text>adenosine 5'-phosphosulfate + ATP = 3'-phosphoadenylyl sulfate + ADP + H(+)</text>
        <dbReference type="Rhea" id="RHEA:24152"/>
        <dbReference type="ChEBI" id="CHEBI:15378"/>
        <dbReference type="ChEBI" id="CHEBI:30616"/>
        <dbReference type="ChEBI" id="CHEBI:58243"/>
        <dbReference type="ChEBI" id="CHEBI:58339"/>
        <dbReference type="ChEBI" id="CHEBI:456216"/>
        <dbReference type="EC" id="2.7.1.25"/>
    </reaction>
</comment>
<keyword evidence="8 11" id="KW-0418">Kinase</keyword>
<accession>A0A4Q1BSW7</accession>
<dbReference type="InterPro" id="IPR059117">
    <property type="entry name" value="APS_kinase_dom"/>
</dbReference>
<evidence type="ECO:0000313" key="13">
    <source>
        <dbReference type="EMBL" id="RXK41144.1"/>
    </source>
</evidence>
<evidence type="ECO:0000259" key="12">
    <source>
        <dbReference type="Pfam" id="PF01583"/>
    </source>
</evidence>
<keyword evidence="10" id="KW-0198">Cysteine biosynthesis</keyword>
<evidence type="ECO:0000313" key="14">
    <source>
        <dbReference type="Proteomes" id="UP000289152"/>
    </source>
</evidence>
<dbReference type="PANTHER" id="PTHR11055">
    <property type="entry name" value="BIFUNCTIONAL 3'-PHOSPHOADENOSINE 5'-PHOSPHOSULFATE SYNTHASE"/>
    <property type="match status" value="1"/>
</dbReference>
<dbReference type="InParanoid" id="A0A4Q1BSW7"/>
<reference evidence="13 14" key="1">
    <citation type="submission" date="2016-06" db="EMBL/GenBank/DDBJ databases">
        <title>Evolution of pathogenesis and genome organization in the Tremellales.</title>
        <authorList>
            <person name="Cuomo C."/>
            <person name="Litvintseva A."/>
            <person name="Heitman J."/>
            <person name="Chen Y."/>
            <person name="Sun S."/>
            <person name="Springer D."/>
            <person name="Dromer F."/>
            <person name="Young S."/>
            <person name="Zeng Q."/>
            <person name="Chapman S."/>
            <person name="Gujja S."/>
            <person name="Saif S."/>
            <person name="Birren B."/>
        </authorList>
    </citation>
    <scope>NUCLEOTIDE SEQUENCE [LARGE SCALE GENOMIC DNA]</scope>
    <source>
        <strain evidence="13 14">ATCC 28783</strain>
    </source>
</reference>
<dbReference type="Proteomes" id="UP000289152">
    <property type="component" value="Unassembled WGS sequence"/>
</dbReference>
<evidence type="ECO:0000256" key="2">
    <source>
        <dbReference type="ARBA" id="ARBA00004806"/>
    </source>
</evidence>
<evidence type="ECO:0000256" key="8">
    <source>
        <dbReference type="ARBA" id="ARBA00022777"/>
    </source>
</evidence>
<organism evidence="13 14">
    <name type="scientific">Tremella mesenterica</name>
    <name type="common">Jelly fungus</name>
    <dbReference type="NCBI Taxonomy" id="5217"/>
    <lineage>
        <taxon>Eukaryota</taxon>
        <taxon>Fungi</taxon>
        <taxon>Dikarya</taxon>
        <taxon>Basidiomycota</taxon>
        <taxon>Agaricomycotina</taxon>
        <taxon>Tremellomycetes</taxon>
        <taxon>Tremellales</taxon>
        <taxon>Tremellaceae</taxon>
        <taxon>Tremella</taxon>
    </lineage>
</organism>
<dbReference type="FunCoup" id="A0A4Q1BSW7">
    <property type="interactions" value="61"/>
</dbReference>
<evidence type="ECO:0000256" key="10">
    <source>
        <dbReference type="ARBA" id="ARBA00023192"/>
    </source>
</evidence>
<evidence type="ECO:0000256" key="7">
    <source>
        <dbReference type="ARBA" id="ARBA00022741"/>
    </source>
</evidence>
<dbReference type="FunFam" id="3.40.50.300:FF:000212">
    <property type="entry name" value="Adenylyl-sulfate kinase"/>
    <property type="match status" value="1"/>
</dbReference>
<evidence type="ECO:0000256" key="11">
    <source>
        <dbReference type="RuleBase" id="RU004347"/>
    </source>
</evidence>
<dbReference type="VEuPathDB" id="FungiDB:TREMEDRAFT_32223"/>
<proteinExistence type="inferred from homology"/>
<dbReference type="OrthoDB" id="506431at2759"/>
<dbReference type="GO" id="GO:0005524">
    <property type="term" value="F:ATP binding"/>
    <property type="evidence" value="ECO:0007669"/>
    <property type="project" value="UniProtKB-KW"/>
</dbReference>
<dbReference type="GO" id="GO:0004020">
    <property type="term" value="F:adenylylsulfate kinase activity"/>
    <property type="evidence" value="ECO:0007669"/>
    <property type="project" value="UniProtKB-EC"/>
</dbReference>
<comment type="caution">
    <text evidence="13">The sequence shown here is derived from an EMBL/GenBank/DDBJ whole genome shotgun (WGS) entry which is preliminary data.</text>
</comment>
<comment type="similarity">
    <text evidence="3 11">Belongs to the APS kinase family.</text>
</comment>
<dbReference type="NCBIfam" id="NF003013">
    <property type="entry name" value="PRK03846.1"/>
    <property type="match status" value="1"/>
</dbReference>
<evidence type="ECO:0000256" key="4">
    <source>
        <dbReference type="ARBA" id="ARBA00012121"/>
    </source>
</evidence>
<evidence type="ECO:0000256" key="1">
    <source>
        <dbReference type="ARBA" id="ARBA00001823"/>
    </source>
</evidence>
<dbReference type="UniPathway" id="UPA00140">
    <property type="reaction ID" value="UER00205"/>
</dbReference>
<feature type="domain" description="APS kinase" evidence="12">
    <location>
        <begin position="24"/>
        <end position="178"/>
    </location>
</feature>
<protein>
    <recommendedName>
        <fullName evidence="5 11">Adenylyl-sulfate kinase</fullName>
        <ecNumber evidence="4 11">2.7.1.25</ecNumber>
    </recommendedName>
</protein>
<evidence type="ECO:0000256" key="3">
    <source>
        <dbReference type="ARBA" id="ARBA00007008"/>
    </source>
</evidence>
<dbReference type="EC" id="2.7.1.25" evidence="4 11"/>
<dbReference type="InterPro" id="IPR027417">
    <property type="entry name" value="P-loop_NTPase"/>
</dbReference>
<gene>
    <name evidence="13" type="ORF">M231_01547</name>
</gene>
<dbReference type="GO" id="GO:0070814">
    <property type="term" value="P:hydrogen sulfide biosynthetic process"/>
    <property type="evidence" value="ECO:0007669"/>
    <property type="project" value="UniProtKB-UniPathway"/>
</dbReference>
<keyword evidence="10" id="KW-0028">Amino-acid biosynthesis</keyword>
<comment type="pathway">
    <text evidence="2 11">Sulfur metabolism; hydrogen sulfide biosynthesis; sulfite from sulfate: step 2/3.</text>
</comment>
<dbReference type="PANTHER" id="PTHR11055:SF1">
    <property type="entry name" value="PAPS SYNTHETASE, ISOFORM D"/>
    <property type="match status" value="1"/>
</dbReference>
<keyword evidence="7 11" id="KW-0547">Nucleotide-binding</keyword>
<evidence type="ECO:0000256" key="9">
    <source>
        <dbReference type="ARBA" id="ARBA00022840"/>
    </source>
</evidence>
<keyword evidence="6 11" id="KW-0808">Transferase</keyword>